<dbReference type="AlphaFoldDB" id="A0A7S9DVD3"/>
<sequence length="286" mass="33306">MDSEFYLTSRNQEVSLPLSEEQFRDLKRGRKRLSLIYAISHKFRLVMSNFKLIEQLMAQLGALYVSQHDVAKIEEVKPQLNAAINNYILSARIFTSQLKRHVQGCLPLERELILELTEAMDNEYQKSFSYRFVDALYDYVTYYGLSCHAFQSRSALFQENGEQVRRYDFLAFVERDFIGGPSNFRASVLAETPERVEIGALLKDYNASLQRLHDMAISMTSQVFNEAHEIISEFVNVFISQYGYEHANVFVVHKTRAFGDKIYDRFPISMYVNNHNLSEEDLLRAN</sequence>
<name>A0A7S9DVD3_9ALTE</name>
<reference evidence="1 2" key="1">
    <citation type="submission" date="2020-11" db="EMBL/GenBank/DDBJ databases">
        <title>Complete genome sequence for Salinimonas sp. strain G2-b.</title>
        <authorList>
            <person name="Park S.-J."/>
        </authorList>
    </citation>
    <scope>NUCLEOTIDE SEQUENCE [LARGE SCALE GENOMIC DNA]</scope>
    <source>
        <strain evidence="1 2">G2-b</strain>
    </source>
</reference>
<accession>A0A7S9DVD3</accession>
<evidence type="ECO:0000313" key="1">
    <source>
        <dbReference type="EMBL" id="QPG04532.1"/>
    </source>
</evidence>
<evidence type="ECO:0000313" key="2">
    <source>
        <dbReference type="Proteomes" id="UP000595095"/>
    </source>
</evidence>
<dbReference type="KEGG" id="smaa:IT774_09780"/>
<keyword evidence="2" id="KW-1185">Reference proteome</keyword>
<proteinExistence type="predicted"/>
<protein>
    <submittedName>
        <fullName evidence="1">Uncharacterized protein</fullName>
    </submittedName>
</protein>
<dbReference type="EMBL" id="CP064795">
    <property type="protein sequence ID" value="QPG04532.1"/>
    <property type="molecule type" value="Genomic_DNA"/>
</dbReference>
<organism evidence="1 2">
    <name type="scientific">Salinimonas marina</name>
    <dbReference type="NCBI Taxonomy" id="2785918"/>
    <lineage>
        <taxon>Bacteria</taxon>
        <taxon>Pseudomonadati</taxon>
        <taxon>Pseudomonadota</taxon>
        <taxon>Gammaproteobacteria</taxon>
        <taxon>Alteromonadales</taxon>
        <taxon>Alteromonadaceae</taxon>
        <taxon>Alteromonas/Salinimonas group</taxon>
        <taxon>Salinimonas</taxon>
    </lineage>
</organism>
<gene>
    <name evidence="1" type="ORF">IT774_09780</name>
</gene>
<dbReference type="RefSeq" id="WP_195809626.1">
    <property type="nucleotide sequence ID" value="NZ_CP064795.1"/>
</dbReference>
<dbReference type="Proteomes" id="UP000595095">
    <property type="component" value="Chromosome"/>
</dbReference>